<name>A0A8H6YEF1_9AGAR</name>
<dbReference type="AlphaFoldDB" id="A0A8H6YEF1"/>
<dbReference type="OrthoDB" id="413723at2759"/>
<evidence type="ECO:0000256" key="1">
    <source>
        <dbReference type="SAM" id="MobiDB-lite"/>
    </source>
</evidence>
<dbReference type="SUPFAM" id="SSF48452">
    <property type="entry name" value="TPR-like"/>
    <property type="match status" value="3"/>
</dbReference>
<evidence type="ECO:0000313" key="2">
    <source>
        <dbReference type="EMBL" id="KAF7359628.1"/>
    </source>
</evidence>
<evidence type="ECO:0000313" key="3">
    <source>
        <dbReference type="Proteomes" id="UP000620124"/>
    </source>
</evidence>
<dbReference type="PRINTS" id="PR00381">
    <property type="entry name" value="KINESINLIGHT"/>
</dbReference>
<feature type="region of interest" description="Disordered" evidence="1">
    <location>
        <begin position="404"/>
        <end position="436"/>
    </location>
</feature>
<dbReference type="Pfam" id="PF13374">
    <property type="entry name" value="TPR_10"/>
    <property type="match status" value="6"/>
</dbReference>
<dbReference type="PANTHER" id="PTHR46082">
    <property type="entry name" value="ATP/GTP-BINDING PROTEIN-RELATED"/>
    <property type="match status" value="1"/>
</dbReference>
<dbReference type="InterPro" id="IPR011990">
    <property type="entry name" value="TPR-like_helical_dom_sf"/>
</dbReference>
<dbReference type="InterPro" id="IPR053137">
    <property type="entry name" value="NLR-like"/>
</dbReference>
<comment type="caution">
    <text evidence="2">The sequence shown here is derived from an EMBL/GenBank/DDBJ whole genome shotgun (WGS) entry which is preliminary data.</text>
</comment>
<reference evidence="2" key="1">
    <citation type="submission" date="2020-05" db="EMBL/GenBank/DDBJ databases">
        <title>Mycena genomes resolve the evolution of fungal bioluminescence.</title>
        <authorList>
            <person name="Tsai I.J."/>
        </authorList>
    </citation>
    <scope>NUCLEOTIDE SEQUENCE</scope>
    <source>
        <strain evidence="2">CCC161011</strain>
    </source>
</reference>
<dbReference type="Proteomes" id="UP000620124">
    <property type="component" value="Unassembled WGS sequence"/>
</dbReference>
<dbReference type="Pfam" id="PF13424">
    <property type="entry name" value="TPR_12"/>
    <property type="match status" value="1"/>
</dbReference>
<organism evidence="2 3">
    <name type="scientific">Mycena venus</name>
    <dbReference type="NCBI Taxonomy" id="2733690"/>
    <lineage>
        <taxon>Eukaryota</taxon>
        <taxon>Fungi</taxon>
        <taxon>Dikarya</taxon>
        <taxon>Basidiomycota</taxon>
        <taxon>Agaricomycotina</taxon>
        <taxon>Agaricomycetes</taxon>
        <taxon>Agaricomycetidae</taxon>
        <taxon>Agaricales</taxon>
        <taxon>Marasmiineae</taxon>
        <taxon>Mycenaceae</taxon>
        <taxon>Mycena</taxon>
    </lineage>
</organism>
<dbReference type="EMBL" id="JACAZI010000005">
    <property type="protein sequence ID" value="KAF7359628.1"/>
    <property type="molecule type" value="Genomic_DNA"/>
</dbReference>
<dbReference type="InterPro" id="IPR019734">
    <property type="entry name" value="TPR_rpt"/>
</dbReference>
<accession>A0A8H6YEF1</accession>
<dbReference type="SMART" id="SM00028">
    <property type="entry name" value="TPR"/>
    <property type="match status" value="3"/>
</dbReference>
<sequence length="854" mass="95674">MASSQALIPWDPDSIKAVAKLEENPRSDIGRWALILNMLFSPSPGRTLDQVYTSLGKVLEKQANRAAYSLGLGPHVVARKIKTYFGDDEQRVQRLEVLRSSVPPKLEKRCIKLMKYALPTESASTQQQAFREIIELVTLYPDDISALLERSTGSPNDNWAFWKTLTSTCLTDGITSVMVETSSISDLTNCKQEGLSVLERLLVGHDCPDSPYSSALSMRYLGGILDLPGFWQDSRKIHSYIANKICFKLVQVLKDIGVDILTLGPDDESEPPFDYEGVDFLASTTVTGISNWLSQVDRKQWSAQPWYDNFCQFVHLLRMPRAPELLPRSSACAATTLEDILPALYRDAKLNVTVNSENTTTDAPHINRDKSLVDLACSNDSTTTVPMDHTQTLNQENPHCPDCGCEDRGDAQSMDSSVPSEMETYTSSTSEEDRNVSDIQLDGLDSGKDIGQVSSPNADSVFQGIFYSAATNLAALDLANSVTVRITGANVPYSTPYPPLEARRKEAEQQKITLHEWQRHLGDDHPQTLHAMEELAWTHSRLGEYTSARDLRTVVLEKRRVLLGDEDPLTHRIMGDLGSTFHNLGQFTKAEGLQSVLLEKQRKVLGKDHPYTLHTMENLANTYQGLGRLTKAEGLHIYVLGKRQEVLGDDHPDTLHTMENLANTYQQLGRLAEAEGLAVQVLEKRREILGEGHPDTLWTMSDLAAIYHSLGRLKKSESLKVQVLEKQREIVGEDHPDTLQTMSNLAATYSQLGQFQKAEELEIAVLEKRRKTLGEDHPDTFHTMGHLAVIYHEQGQFEWAKKFYIAVLEKRKNILGDDHPSTKWTIKNLALLYRAQEKPEDVEALEAILGDEEI</sequence>
<dbReference type="Gene3D" id="1.25.40.10">
    <property type="entry name" value="Tetratricopeptide repeat domain"/>
    <property type="match status" value="2"/>
</dbReference>
<keyword evidence="3" id="KW-1185">Reference proteome</keyword>
<feature type="compositionally biased region" description="Low complexity" evidence="1">
    <location>
        <begin position="420"/>
        <end position="429"/>
    </location>
</feature>
<protein>
    <submittedName>
        <fullName evidence="2">High osmolarity signaling protein SHO1</fullName>
    </submittedName>
</protein>
<proteinExistence type="predicted"/>
<dbReference type="PANTHER" id="PTHR46082:SF6">
    <property type="entry name" value="AAA+ ATPASE DOMAIN-CONTAINING PROTEIN-RELATED"/>
    <property type="match status" value="1"/>
</dbReference>
<gene>
    <name evidence="2" type="ORF">MVEN_00686600</name>
</gene>